<dbReference type="AlphaFoldDB" id="A0A0G4MZW9"/>
<evidence type="ECO:0000313" key="1">
    <source>
        <dbReference type="EMBL" id="CRK39732.1"/>
    </source>
</evidence>
<name>A0A0G4MZW9_VERLO</name>
<protein>
    <submittedName>
        <fullName evidence="1">Uncharacterized protein</fullName>
    </submittedName>
</protein>
<accession>A0A0G4MZW9</accession>
<reference evidence="2" key="1">
    <citation type="submission" date="2015-05" db="EMBL/GenBank/DDBJ databases">
        <authorList>
            <person name="Fogelqvist Johan"/>
        </authorList>
    </citation>
    <scope>NUCLEOTIDE SEQUENCE [LARGE SCALE GENOMIC DNA]</scope>
</reference>
<dbReference type="EMBL" id="CVQI01031830">
    <property type="protein sequence ID" value="CRK39732.1"/>
    <property type="molecule type" value="Genomic_DNA"/>
</dbReference>
<organism evidence="1 2">
    <name type="scientific">Verticillium longisporum</name>
    <name type="common">Verticillium dahliae var. longisporum</name>
    <dbReference type="NCBI Taxonomy" id="100787"/>
    <lineage>
        <taxon>Eukaryota</taxon>
        <taxon>Fungi</taxon>
        <taxon>Dikarya</taxon>
        <taxon>Ascomycota</taxon>
        <taxon>Pezizomycotina</taxon>
        <taxon>Sordariomycetes</taxon>
        <taxon>Hypocreomycetidae</taxon>
        <taxon>Glomerellales</taxon>
        <taxon>Plectosphaerellaceae</taxon>
        <taxon>Verticillium</taxon>
    </lineage>
</organism>
<gene>
    <name evidence="1" type="ORF">BN1723_004639</name>
</gene>
<dbReference type="Proteomes" id="UP000045706">
    <property type="component" value="Unassembled WGS sequence"/>
</dbReference>
<evidence type="ECO:0000313" key="2">
    <source>
        <dbReference type="Proteomes" id="UP000045706"/>
    </source>
</evidence>
<proteinExistence type="predicted"/>
<sequence>MLLPTEDATQARLGEDRVKYSLVCSRFWRERKSNGNGGCDWSVSMGTGLASRLQGFSWRMTGLLNCGLCLLSEGK</sequence>